<dbReference type="Proteomes" id="UP001501729">
    <property type="component" value="Unassembled WGS sequence"/>
</dbReference>
<sequence length="164" mass="18527">MTTTRTRAAHQQAAWAAWVAWAAWAAWAARCNSRPQPNHTTALRTAFRNRTAIDYFKFSSERGYSTLFEGLVAPRVVSLREYQIRFDSLPTANESDGAVSDGYESGIFELRQVAVMQLGVNPSRFAVRLLGCNFLREARYGLLSIKQLSKDESPPRTGECREYN</sequence>
<comment type="caution">
    <text evidence="1">The sequence shown here is derived from an EMBL/GenBank/DDBJ whole genome shotgun (WGS) entry which is preliminary data.</text>
</comment>
<gene>
    <name evidence="1" type="ORF">GCM10025751_16350</name>
</gene>
<evidence type="ECO:0000313" key="2">
    <source>
        <dbReference type="Proteomes" id="UP001501729"/>
    </source>
</evidence>
<evidence type="ECO:0000313" key="1">
    <source>
        <dbReference type="EMBL" id="GAA5046754.1"/>
    </source>
</evidence>
<accession>A0AAV3UF77</accession>
<dbReference type="AlphaFoldDB" id="A0AAV3UF77"/>
<dbReference type="EMBL" id="BAABKX010000001">
    <property type="protein sequence ID" value="GAA5046754.1"/>
    <property type="molecule type" value="Genomic_DNA"/>
</dbReference>
<proteinExistence type="predicted"/>
<name>A0AAV3UF77_9EURY</name>
<reference evidence="1 2" key="1">
    <citation type="journal article" date="2019" name="Int. J. Syst. Evol. Microbiol.">
        <title>The Global Catalogue of Microorganisms (GCM) 10K type strain sequencing project: providing services to taxonomists for standard genome sequencing and annotation.</title>
        <authorList>
            <consortium name="The Broad Institute Genomics Platform"/>
            <consortium name="The Broad Institute Genome Sequencing Center for Infectious Disease"/>
            <person name="Wu L."/>
            <person name="Ma J."/>
        </authorList>
    </citation>
    <scope>NUCLEOTIDE SEQUENCE [LARGE SCALE GENOMIC DNA]</scope>
    <source>
        <strain evidence="1 2">JCM 17504</strain>
    </source>
</reference>
<keyword evidence="2" id="KW-1185">Reference proteome</keyword>
<protein>
    <submittedName>
        <fullName evidence="1">Uncharacterized protein</fullName>
    </submittedName>
</protein>
<organism evidence="1 2">
    <name type="scientific">Haladaptatus pallidirubidus</name>
    <dbReference type="NCBI Taxonomy" id="1008152"/>
    <lineage>
        <taxon>Archaea</taxon>
        <taxon>Methanobacteriati</taxon>
        <taxon>Methanobacteriota</taxon>
        <taxon>Stenosarchaea group</taxon>
        <taxon>Halobacteria</taxon>
        <taxon>Halobacteriales</taxon>
        <taxon>Haladaptataceae</taxon>
        <taxon>Haladaptatus</taxon>
    </lineage>
</organism>